<evidence type="ECO:0000256" key="3">
    <source>
        <dbReference type="ARBA" id="ARBA00022679"/>
    </source>
</evidence>
<name>A0A1I2P4T2_9BACL</name>
<evidence type="ECO:0000313" key="7">
    <source>
        <dbReference type="Proteomes" id="UP000198661"/>
    </source>
</evidence>
<dbReference type="GO" id="GO:0030170">
    <property type="term" value="F:pyridoxal phosphate binding"/>
    <property type="evidence" value="ECO:0007669"/>
    <property type="project" value="InterPro"/>
</dbReference>
<keyword evidence="3 6" id="KW-0808">Transferase</keyword>
<dbReference type="GO" id="GO:0042802">
    <property type="term" value="F:identical protein binding"/>
    <property type="evidence" value="ECO:0007669"/>
    <property type="project" value="TreeGrafter"/>
</dbReference>
<dbReference type="PROSITE" id="PS00600">
    <property type="entry name" value="AA_TRANSFER_CLASS_3"/>
    <property type="match status" value="1"/>
</dbReference>
<dbReference type="InterPro" id="IPR015421">
    <property type="entry name" value="PyrdxlP-dep_Trfase_major"/>
</dbReference>
<protein>
    <submittedName>
        <fullName evidence="6">Acetylornithine aminotransferase</fullName>
    </submittedName>
</protein>
<dbReference type="InterPro" id="IPR005814">
    <property type="entry name" value="Aminotrans_3"/>
</dbReference>
<keyword evidence="4 5" id="KW-0663">Pyridoxal phosphate</keyword>
<dbReference type="NCBIfam" id="NF002325">
    <property type="entry name" value="PRK01278.1"/>
    <property type="match status" value="1"/>
</dbReference>
<dbReference type="RefSeq" id="WP_092038487.1">
    <property type="nucleotide sequence ID" value="NZ_FOOK01000015.1"/>
</dbReference>
<organism evidence="6 7">
    <name type="scientific">Planifilum fulgidum</name>
    <dbReference type="NCBI Taxonomy" id="201973"/>
    <lineage>
        <taxon>Bacteria</taxon>
        <taxon>Bacillati</taxon>
        <taxon>Bacillota</taxon>
        <taxon>Bacilli</taxon>
        <taxon>Bacillales</taxon>
        <taxon>Thermoactinomycetaceae</taxon>
        <taxon>Planifilum</taxon>
    </lineage>
</organism>
<keyword evidence="7" id="KW-1185">Reference proteome</keyword>
<dbReference type="PANTHER" id="PTHR11986">
    <property type="entry name" value="AMINOTRANSFERASE CLASS III"/>
    <property type="match status" value="1"/>
</dbReference>
<dbReference type="Proteomes" id="UP000198661">
    <property type="component" value="Unassembled WGS sequence"/>
</dbReference>
<sequence>MNEWQRLDEQYILPTVSRLPIAIERGEGNYLIDTDGNRYLDLFTGLAVNVLGHSHPAILRALEEQGKKFLHISNLFLNPPAIRLARRLVENSFPGKVYFANSGAESTEAAIKLIHKWIRTEGKGKDGIVVLKNSFHGRTLGALRLTRQPSVYQDFPRLDFPIYEVEPNDVDELIRVCETKRPAAILVEPILGAGGVLPLSGAFLETMGDICRKQHILCCVDEIQTGMGRTGTLFAYQQTGLQPDLLLFAKGIGGGLPLGGIIAGHRLSHLFRPGDHGTTFAPSPLSAALGNAVLDVLLEEGLLEKGRQAAEHLWNRLRALKQKHPDVIRDIRGKGMMIGIHTKRSPEEIRRLMLDFLKEGILVNVTARTVIRLLPPLTLTREEIDRFADALDEYISARFSA</sequence>
<dbReference type="CDD" id="cd00610">
    <property type="entry name" value="OAT_like"/>
    <property type="match status" value="1"/>
</dbReference>
<dbReference type="FunFam" id="3.40.640.10:FF:000004">
    <property type="entry name" value="Acetylornithine aminotransferase"/>
    <property type="match status" value="1"/>
</dbReference>
<dbReference type="InterPro" id="IPR015424">
    <property type="entry name" value="PyrdxlP-dep_Trfase"/>
</dbReference>
<dbReference type="SUPFAM" id="SSF53383">
    <property type="entry name" value="PLP-dependent transferases"/>
    <property type="match status" value="1"/>
</dbReference>
<dbReference type="EMBL" id="FOOK01000015">
    <property type="protein sequence ID" value="SFG10079.1"/>
    <property type="molecule type" value="Genomic_DNA"/>
</dbReference>
<evidence type="ECO:0000256" key="1">
    <source>
        <dbReference type="ARBA" id="ARBA00001933"/>
    </source>
</evidence>
<dbReference type="Gene3D" id="3.40.640.10">
    <property type="entry name" value="Type I PLP-dependent aspartate aminotransferase-like (Major domain)"/>
    <property type="match status" value="1"/>
</dbReference>
<keyword evidence="2 6" id="KW-0032">Aminotransferase</keyword>
<dbReference type="STRING" id="201973.SAMN04488025_11555"/>
<proteinExistence type="inferred from homology"/>
<dbReference type="PIRSF" id="PIRSF000521">
    <property type="entry name" value="Transaminase_4ab_Lys_Orn"/>
    <property type="match status" value="1"/>
</dbReference>
<gene>
    <name evidence="6" type="ORF">SAMN04488025_11555</name>
</gene>
<comment type="cofactor">
    <cofactor evidence="1">
        <name>pyridoxal 5'-phosphate</name>
        <dbReference type="ChEBI" id="CHEBI:597326"/>
    </cofactor>
</comment>
<accession>A0A1I2P4T2</accession>
<dbReference type="Gene3D" id="3.90.1150.10">
    <property type="entry name" value="Aspartate Aminotransferase, domain 1"/>
    <property type="match status" value="1"/>
</dbReference>
<dbReference type="PANTHER" id="PTHR11986:SF79">
    <property type="entry name" value="ACETYLORNITHINE AMINOTRANSFERASE, MITOCHONDRIAL"/>
    <property type="match status" value="1"/>
</dbReference>
<dbReference type="Pfam" id="PF00202">
    <property type="entry name" value="Aminotran_3"/>
    <property type="match status" value="1"/>
</dbReference>
<dbReference type="InterPro" id="IPR050103">
    <property type="entry name" value="Class-III_PLP-dep_AT"/>
</dbReference>
<evidence type="ECO:0000256" key="5">
    <source>
        <dbReference type="RuleBase" id="RU003560"/>
    </source>
</evidence>
<comment type="similarity">
    <text evidence="5">Belongs to the class-III pyridoxal-phosphate-dependent aminotransferase family.</text>
</comment>
<dbReference type="InterPro" id="IPR049704">
    <property type="entry name" value="Aminotrans_3_PPA_site"/>
</dbReference>
<evidence type="ECO:0000313" key="6">
    <source>
        <dbReference type="EMBL" id="SFG10079.1"/>
    </source>
</evidence>
<reference evidence="7" key="1">
    <citation type="submission" date="2016-10" db="EMBL/GenBank/DDBJ databases">
        <authorList>
            <person name="Varghese N."/>
            <person name="Submissions S."/>
        </authorList>
    </citation>
    <scope>NUCLEOTIDE SEQUENCE [LARGE SCALE GENOMIC DNA]</scope>
    <source>
        <strain evidence="7">DSM 44945</strain>
    </source>
</reference>
<dbReference type="AlphaFoldDB" id="A0A1I2P4T2"/>
<evidence type="ECO:0000256" key="2">
    <source>
        <dbReference type="ARBA" id="ARBA00022576"/>
    </source>
</evidence>
<dbReference type="GO" id="GO:0008483">
    <property type="term" value="F:transaminase activity"/>
    <property type="evidence" value="ECO:0007669"/>
    <property type="project" value="UniProtKB-KW"/>
</dbReference>
<dbReference type="OrthoDB" id="9807885at2"/>
<evidence type="ECO:0000256" key="4">
    <source>
        <dbReference type="ARBA" id="ARBA00022898"/>
    </source>
</evidence>
<dbReference type="InterPro" id="IPR015422">
    <property type="entry name" value="PyrdxlP-dep_Trfase_small"/>
</dbReference>